<name>A0ABY1NDI8_9HYPH</name>
<dbReference type="RefSeq" id="WP_155189433.1">
    <property type="nucleotide sequence ID" value="NZ_BAAAEA010000001.1"/>
</dbReference>
<protein>
    <submittedName>
        <fullName evidence="1">ABC-type amino acid transport substrate-binding protein</fullName>
    </submittedName>
</protein>
<reference evidence="1 2" key="1">
    <citation type="submission" date="2017-05" db="EMBL/GenBank/DDBJ databases">
        <authorList>
            <person name="Varghese N."/>
            <person name="Submissions S."/>
        </authorList>
    </citation>
    <scope>NUCLEOTIDE SEQUENCE [LARGE SCALE GENOMIC DNA]</scope>
    <source>
        <strain evidence="1 2">DSM 15949</strain>
    </source>
</reference>
<proteinExistence type="predicted"/>
<dbReference type="PANTHER" id="PTHR38834">
    <property type="entry name" value="PERIPLASMIC SUBSTRATE BINDING PROTEIN FAMILY 3"/>
    <property type="match status" value="1"/>
</dbReference>
<keyword evidence="2" id="KW-1185">Reference proteome</keyword>
<accession>A0ABY1NDI8</accession>
<dbReference type="SUPFAM" id="SSF53850">
    <property type="entry name" value="Periplasmic binding protein-like II"/>
    <property type="match status" value="1"/>
</dbReference>
<dbReference type="PANTHER" id="PTHR38834:SF3">
    <property type="entry name" value="SOLUTE-BINDING PROTEIN FAMILY 3_N-TERMINAL DOMAIN-CONTAINING PROTEIN"/>
    <property type="match status" value="1"/>
</dbReference>
<evidence type="ECO:0000313" key="1">
    <source>
        <dbReference type="EMBL" id="SMP07114.1"/>
    </source>
</evidence>
<evidence type="ECO:0000313" key="2">
    <source>
        <dbReference type="Proteomes" id="UP001157914"/>
    </source>
</evidence>
<dbReference type="EMBL" id="FXTT01000001">
    <property type="protein sequence ID" value="SMP07114.1"/>
    <property type="molecule type" value="Genomic_DNA"/>
</dbReference>
<organism evidence="1 2">
    <name type="scientific">Roseibium denhamense</name>
    <dbReference type="NCBI Taxonomy" id="76305"/>
    <lineage>
        <taxon>Bacteria</taxon>
        <taxon>Pseudomonadati</taxon>
        <taxon>Pseudomonadota</taxon>
        <taxon>Alphaproteobacteria</taxon>
        <taxon>Hyphomicrobiales</taxon>
        <taxon>Stappiaceae</taxon>
        <taxon>Roseibium</taxon>
    </lineage>
</organism>
<sequence>MNSRSEGGTGVLGTGLGAGPRRLLAWLVGLILPVFLVSQGLAQPAVRIITLEEPPTNFLENGQVTGTTVDMVRAMAEYLGEPVEIELLPPAQNTPNTFLFAAGYNAERQRLGYQAIGPVITRSHLLFALSGNTYEISDLEDIRRQGLSVSGVDADWRTAYLQERGIDVQTTTAEHVLNLKKLMVGRTDLWISSDVEAPSVLEDAGIDSGKVKPVFVITTAPSYILASKGTSAGQLARWQAAFDAVSQDANLIGRLQDKWTRKLGTNVEFDKNKGFYFSGPEEDEES</sequence>
<dbReference type="Proteomes" id="UP001157914">
    <property type="component" value="Unassembled WGS sequence"/>
</dbReference>
<gene>
    <name evidence="1" type="ORF">SAMN06265374_0834</name>
</gene>
<comment type="caution">
    <text evidence="1">The sequence shown here is derived from an EMBL/GenBank/DDBJ whole genome shotgun (WGS) entry which is preliminary data.</text>
</comment>
<dbReference type="Gene3D" id="3.40.190.10">
    <property type="entry name" value="Periplasmic binding protein-like II"/>
    <property type="match status" value="2"/>
</dbReference>